<evidence type="ECO:0000256" key="1">
    <source>
        <dbReference type="ARBA" id="ARBA00022598"/>
    </source>
</evidence>
<evidence type="ECO:0000256" key="4">
    <source>
        <dbReference type="PROSITE-ProRule" id="PRU00409"/>
    </source>
</evidence>
<keyword evidence="1" id="KW-0436">Ligase</keyword>
<evidence type="ECO:0000256" key="2">
    <source>
        <dbReference type="ARBA" id="ARBA00022741"/>
    </source>
</evidence>
<evidence type="ECO:0000256" key="3">
    <source>
        <dbReference type="ARBA" id="ARBA00022840"/>
    </source>
</evidence>
<keyword evidence="2 4" id="KW-0547">Nucleotide-binding</keyword>
<evidence type="ECO:0000313" key="6">
    <source>
        <dbReference type="EMBL" id="BDQ34520.1"/>
    </source>
</evidence>
<organism evidence="6 7">
    <name type="scientific">Pseudodesulfovibrio portus</name>
    <dbReference type="NCBI Taxonomy" id="231439"/>
    <lineage>
        <taxon>Bacteria</taxon>
        <taxon>Pseudomonadati</taxon>
        <taxon>Thermodesulfobacteriota</taxon>
        <taxon>Desulfovibrionia</taxon>
        <taxon>Desulfovibrionales</taxon>
        <taxon>Desulfovibrionaceae</taxon>
    </lineage>
</organism>
<evidence type="ECO:0000259" key="5">
    <source>
        <dbReference type="PROSITE" id="PS50975"/>
    </source>
</evidence>
<dbReference type="PANTHER" id="PTHR43585">
    <property type="entry name" value="FUMIPYRROLE BIOSYNTHESIS PROTEIN C"/>
    <property type="match status" value="1"/>
</dbReference>
<protein>
    <submittedName>
        <fullName evidence="6">ATP-grasp domain-containing protein</fullName>
    </submittedName>
</protein>
<dbReference type="InterPro" id="IPR011761">
    <property type="entry name" value="ATP-grasp"/>
</dbReference>
<name>A0ABM8ATB6_9BACT</name>
<evidence type="ECO:0000313" key="7">
    <source>
        <dbReference type="Proteomes" id="UP001061361"/>
    </source>
</evidence>
<dbReference type="Pfam" id="PF13535">
    <property type="entry name" value="ATP-grasp_4"/>
    <property type="match status" value="1"/>
</dbReference>
<sequence>MIVLDYPYVSRFLTDSVMELGLPVLDTENARRLTGGAGLNFIDEIEFSARLGVGTRLYTNSENGLEHILRCRCNEDLVRQVDICKDKALFRETVAPLHPDYRFARVAIDDLAEFDVSGFDCPFIVKPARGFFSLGVHLVKSHGQWPEVVRTILEEREALNAEYPEGVVDAGEFLVEAGIDGEEYAIDVYYDGDGAPVITNILHHHFVSGDDVSDRLYYTSARILRERLEPFTDYVIRMGEACALRNFPIHLEVRVTPEGGIVPIEANPLRFAGWCVADITGHAWGFNPYEYYFKGLAPDWEAVLSTREGEVTTMVIADVPPGMDRDRIAGFDLQGFQSMFDNPLELREIDYSAYPVFAFCFARMDEGGLARLKTDLTEDFSRFVTLKG</sequence>
<dbReference type="Gene3D" id="3.30.470.20">
    <property type="entry name" value="ATP-grasp fold, B domain"/>
    <property type="match status" value="1"/>
</dbReference>
<dbReference type="PANTHER" id="PTHR43585:SF2">
    <property type="entry name" value="ATP-GRASP ENZYME FSQD"/>
    <property type="match status" value="1"/>
</dbReference>
<dbReference type="EMBL" id="AP026708">
    <property type="protein sequence ID" value="BDQ34520.1"/>
    <property type="molecule type" value="Genomic_DNA"/>
</dbReference>
<keyword evidence="7" id="KW-1185">Reference proteome</keyword>
<reference evidence="6" key="1">
    <citation type="submission" date="2022-08" db="EMBL/GenBank/DDBJ databases">
        <title>Genome Sequence of the sulphate-reducing bacterium, Pseudodesulfovibrio portus JCM14722.</title>
        <authorList>
            <person name="Kondo R."/>
            <person name="Kataoka T."/>
        </authorList>
    </citation>
    <scope>NUCLEOTIDE SEQUENCE</scope>
    <source>
        <strain evidence="6">JCM 14722</strain>
    </source>
</reference>
<accession>A0ABM8ATB6</accession>
<dbReference type="InterPro" id="IPR052032">
    <property type="entry name" value="ATP-dep_AA_Ligase"/>
</dbReference>
<gene>
    <name evidence="6" type="ORF">JCM14722_20620</name>
</gene>
<dbReference type="Proteomes" id="UP001061361">
    <property type="component" value="Chromosome"/>
</dbReference>
<proteinExistence type="predicted"/>
<dbReference type="RefSeq" id="WP_264981423.1">
    <property type="nucleotide sequence ID" value="NZ_AP026708.1"/>
</dbReference>
<dbReference type="PROSITE" id="PS50975">
    <property type="entry name" value="ATP_GRASP"/>
    <property type="match status" value="1"/>
</dbReference>
<keyword evidence="3 4" id="KW-0067">ATP-binding</keyword>
<dbReference type="SUPFAM" id="SSF56059">
    <property type="entry name" value="Glutathione synthetase ATP-binding domain-like"/>
    <property type="match status" value="1"/>
</dbReference>
<feature type="domain" description="ATP-grasp" evidence="5">
    <location>
        <begin position="87"/>
        <end position="297"/>
    </location>
</feature>